<feature type="domain" description="Alpha/beta hydrolase fold-3" evidence="4">
    <location>
        <begin position="92"/>
        <end position="300"/>
    </location>
</feature>
<dbReference type="PANTHER" id="PTHR23025:SF3">
    <property type="entry name" value="HORMONE-SENSITIVE LIPASE"/>
    <property type="match status" value="1"/>
</dbReference>
<dbReference type="PROSITE" id="PS01174">
    <property type="entry name" value="LIPASE_GDXG_SER"/>
    <property type="match status" value="1"/>
</dbReference>
<evidence type="ECO:0000313" key="6">
    <source>
        <dbReference type="Proteomes" id="UP000028181"/>
    </source>
</evidence>
<dbReference type="GeneID" id="24260526"/>
<dbReference type="PANTHER" id="PTHR23025">
    <property type="entry name" value="TRIACYLGLYCEROL LIPASE"/>
    <property type="match status" value="1"/>
</dbReference>
<dbReference type="Gene3D" id="3.40.50.1820">
    <property type="entry name" value="alpha/beta hydrolase"/>
    <property type="match status" value="1"/>
</dbReference>
<dbReference type="GO" id="GO:0019433">
    <property type="term" value="P:triglyceride catabolic process"/>
    <property type="evidence" value="ECO:0007669"/>
    <property type="project" value="TreeGrafter"/>
</dbReference>
<dbReference type="PATRIC" id="fig|1028800.3.peg.6276"/>
<geneLocation type="plasmid" evidence="6">
    <name>II</name>
</geneLocation>
<accession>A0A068T1F1</accession>
<name>A0A068T1F1_NEOGA</name>
<dbReference type="GO" id="GO:0004771">
    <property type="term" value="F:sterol ester esterase activity"/>
    <property type="evidence" value="ECO:0007669"/>
    <property type="project" value="TreeGrafter"/>
</dbReference>
<dbReference type="PROSITE" id="PS01173">
    <property type="entry name" value="LIPASE_GDXG_HIS"/>
    <property type="match status" value="1"/>
</dbReference>
<dbReference type="AlphaFoldDB" id="A0A068T1F1"/>
<dbReference type="Pfam" id="PF07859">
    <property type="entry name" value="Abhydrolase_3"/>
    <property type="match status" value="1"/>
</dbReference>
<comment type="similarity">
    <text evidence="1">Belongs to the 'GDXG' lipolytic enzyme family.</text>
</comment>
<feature type="active site" evidence="3">
    <location>
        <position position="170"/>
    </location>
</feature>
<dbReference type="SUPFAM" id="SSF53474">
    <property type="entry name" value="alpha/beta-Hydrolases"/>
    <property type="match status" value="1"/>
</dbReference>
<dbReference type="InterPro" id="IPR013094">
    <property type="entry name" value="AB_hydrolase_3"/>
</dbReference>
<evidence type="ECO:0000256" key="1">
    <source>
        <dbReference type="ARBA" id="ARBA00010515"/>
    </source>
</evidence>
<gene>
    <name evidence="5" type="ORF">RG540_PA16160</name>
</gene>
<dbReference type="GO" id="GO:0004806">
    <property type="term" value="F:triacylglycerol lipase activity"/>
    <property type="evidence" value="ECO:0007669"/>
    <property type="project" value="TreeGrafter"/>
</dbReference>
<reference evidence="6" key="1">
    <citation type="journal article" date="2014" name="BMC Genomics">
        <title>Genome sequencing of two Neorhizobium galegae strains reveals a noeT gene responsible for the unusual acetylation of the nodulation factors.</title>
        <authorList>
            <person name="Osterman J."/>
            <person name="Marsh J."/>
            <person name="Laine P.K."/>
            <person name="Zeng Z."/>
            <person name="Alatalo E."/>
            <person name="Sullivan J.T."/>
            <person name="Young J.P."/>
            <person name="Thomas-Oates J."/>
            <person name="Paulin L."/>
            <person name="Lindstrom K."/>
        </authorList>
    </citation>
    <scope>NUCLEOTIDE SEQUENCE [LARGE SCALE GENOMIC DNA]</scope>
    <source>
        <strain evidence="6">HAMBI 540</strain>
    </source>
</reference>
<sequence>MSDDIELSDVLSDEMAALMERVLAELGPLPDPTMLPPAQGRAQSLAANVRCNVNLPPMESVTEVMVAEDPSLGSARCRLKVLVPSGGGAGAILFVHGGGFAFCSPETHERCARVLALESGLPVVMPDYRLAPESPYPAGLRDVVATLRNLFEVTADAGIRRGPLLISGDSAGANLALAAMLHEQAEGRALPDAALLFYGCYARSFTSPSYVRFSEGPGLTRGKMQRYWSFYAGERAIEQDPLACPLVASDAALAALPPLYLMAAAVDPLFSDTLGLGQRLKALGRDDELHIVPGVIHGFLQNTNELSAAREALAVAGNAARRLTRRP</sequence>
<dbReference type="KEGG" id="ngg:RG540_PA16160"/>
<dbReference type="InterPro" id="IPR002168">
    <property type="entry name" value="Lipase_GDXG_HIS_AS"/>
</dbReference>
<organism evidence="5 6">
    <name type="scientific">Neorhizobium galegae bv. orientalis str. HAMBI 540</name>
    <dbReference type="NCBI Taxonomy" id="1028800"/>
    <lineage>
        <taxon>Bacteria</taxon>
        <taxon>Pseudomonadati</taxon>
        <taxon>Pseudomonadota</taxon>
        <taxon>Alphaproteobacteria</taxon>
        <taxon>Hyphomicrobiales</taxon>
        <taxon>Rhizobiaceae</taxon>
        <taxon>Rhizobium/Agrobacterium group</taxon>
        <taxon>Neorhizobium</taxon>
    </lineage>
</organism>
<evidence type="ECO:0000313" key="5">
    <source>
        <dbReference type="EMBL" id="CDN52292.1"/>
    </source>
</evidence>
<evidence type="ECO:0000259" key="4">
    <source>
        <dbReference type="Pfam" id="PF07859"/>
    </source>
</evidence>
<dbReference type="OrthoDB" id="9806180at2"/>
<keyword evidence="6" id="KW-1185">Reference proteome</keyword>
<dbReference type="GO" id="GO:0005829">
    <property type="term" value="C:cytosol"/>
    <property type="evidence" value="ECO:0007669"/>
    <property type="project" value="TreeGrafter"/>
</dbReference>
<dbReference type="InterPro" id="IPR033140">
    <property type="entry name" value="Lipase_GDXG_put_SER_AS"/>
</dbReference>
<dbReference type="eggNOG" id="COG0657">
    <property type="taxonomic scope" value="Bacteria"/>
</dbReference>
<protein>
    <submittedName>
        <fullName evidence="5">Acetyl esterase</fullName>
    </submittedName>
</protein>
<dbReference type="RefSeq" id="WP_041366135.1">
    <property type="nucleotide sequence ID" value="NZ_HG938354.1"/>
</dbReference>
<dbReference type="InterPro" id="IPR029058">
    <property type="entry name" value="AB_hydrolase_fold"/>
</dbReference>
<dbReference type="HOGENOM" id="CLU_012494_6_4_5"/>
<evidence type="ECO:0000256" key="3">
    <source>
        <dbReference type="PROSITE-ProRule" id="PRU10038"/>
    </source>
</evidence>
<proteinExistence type="inferred from homology"/>
<keyword evidence="2" id="KW-0378">Hydrolase</keyword>
<dbReference type="EMBL" id="HG938354">
    <property type="protein sequence ID" value="CDN52292.1"/>
    <property type="molecule type" value="Genomic_DNA"/>
</dbReference>
<dbReference type="Proteomes" id="UP000028181">
    <property type="component" value="Plasmid pHAMBI540a"/>
</dbReference>
<evidence type="ECO:0000256" key="2">
    <source>
        <dbReference type="ARBA" id="ARBA00022801"/>
    </source>
</evidence>
<keyword evidence="5" id="KW-0614">Plasmid</keyword>